<proteinExistence type="predicted"/>
<evidence type="ECO:0000313" key="3">
    <source>
        <dbReference type="EMBL" id="ASC70416.1"/>
    </source>
</evidence>
<feature type="region of interest" description="Disordered" evidence="1">
    <location>
        <begin position="21"/>
        <end position="41"/>
    </location>
</feature>
<feature type="compositionally biased region" description="Basic and acidic residues" evidence="1">
    <location>
        <begin position="63"/>
        <end position="78"/>
    </location>
</feature>
<sequence>MSPYDRLISLLLLSLMTACAPHGQPSGAPTDTPGSVSPRAVVPGVNSFDLDELSGRGCGMILRRAESEPRQGYVRRDSPYPAKSRRHR</sequence>
<evidence type="ECO:0000256" key="1">
    <source>
        <dbReference type="SAM" id="MobiDB-lite"/>
    </source>
</evidence>
<keyword evidence="4" id="KW-1185">Reference proteome</keyword>
<organism evidence="3 4">
    <name type="scientific">Halomicronema hongdechloris C2206</name>
    <dbReference type="NCBI Taxonomy" id="1641165"/>
    <lineage>
        <taxon>Bacteria</taxon>
        <taxon>Bacillati</taxon>
        <taxon>Cyanobacteriota</taxon>
        <taxon>Cyanophyceae</taxon>
        <taxon>Nodosilineales</taxon>
        <taxon>Nodosilineaceae</taxon>
        <taxon>Halomicronema</taxon>
    </lineage>
</organism>
<dbReference type="Proteomes" id="UP000191901">
    <property type="component" value="Chromosome"/>
</dbReference>
<dbReference type="PROSITE" id="PS51257">
    <property type="entry name" value="PROKAR_LIPOPROTEIN"/>
    <property type="match status" value="1"/>
</dbReference>
<dbReference type="KEGG" id="hhg:XM38_013550"/>
<dbReference type="EMBL" id="CP021983">
    <property type="protein sequence ID" value="ASC70416.1"/>
    <property type="molecule type" value="Genomic_DNA"/>
</dbReference>
<evidence type="ECO:0000256" key="2">
    <source>
        <dbReference type="SAM" id="SignalP"/>
    </source>
</evidence>
<name>A0A1Z3HJG9_9CYAN</name>
<evidence type="ECO:0000313" key="4">
    <source>
        <dbReference type="Proteomes" id="UP000191901"/>
    </source>
</evidence>
<feature type="signal peptide" evidence="2">
    <location>
        <begin position="1"/>
        <end position="20"/>
    </location>
</feature>
<accession>A0A1Z3HJG9</accession>
<gene>
    <name evidence="3" type="ORF">XM38_013550</name>
</gene>
<feature type="chain" id="PRO_5013277977" evidence="2">
    <location>
        <begin position="21"/>
        <end position="88"/>
    </location>
</feature>
<keyword evidence="2" id="KW-0732">Signal</keyword>
<feature type="region of interest" description="Disordered" evidence="1">
    <location>
        <begin position="63"/>
        <end position="88"/>
    </location>
</feature>
<protein>
    <submittedName>
        <fullName evidence="3">Uncharacterized protein</fullName>
    </submittedName>
</protein>
<reference evidence="3 4" key="1">
    <citation type="journal article" date="2016" name="Biochim. Biophys. Acta">
        <title>Characterization of red-shifted phycobilisomes isolated from the chlorophyll f-containing cyanobacterium Halomicronema hongdechloris.</title>
        <authorList>
            <person name="Li Y."/>
            <person name="Lin Y."/>
            <person name="Garvey C.J."/>
            <person name="Birch D."/>
            <person name="Corkery R.W."/>
            <person name="Loughlin P.C."/>
            <person name="Scheer H."/>
            <person name="Willows R.D."/>
            <person name="Chen M."/>
        </authorList>
    </citation>
    <scope>NUCLEOTIDE SEQUENCE [LARGE SCALE GENOMIC DNA]</scope>
    <source>
        <strain evidence="3 4">C2206</strain>
    </source>
</reference>
<dbReference type="AlphaFoldDB" id="A0A1Z3HJG9"/>